<dbReference type="EMBL" id="LAZR01000195">
    <property type="protein sequence ID" value="KKN82815.1"/>
    <property type="molecule type" value="Genomic_DNA"/>
</dbReference>
<sequence>MDLDTLYRQYGELLIQQEILQSKVQECKRNIVSEINKLKLSTSKE</sequence>
<name>A0A0F9TP32_9ZZZZ</name>
<reference evidence="1" key="1">
    <citation type="journal article" date="2015" name="Nature">
        <title>Complex archaea that bridge the gap between prokaryotes and eukaryotes.</title>
        <authorList>
            <person name="Spang A."/>
            <person name="Saw J.H."/>
            <person name="Jorgensen S.L."/>
            <person name="Zaremba-Niedzwiedzka K."/>
            <person name="Martijn J."/>
            <person name="Lind A.E."/>
            <person name="van Eijk R."/>
            <person name="Schleper C."/>
            <person name="Guy L."/>
            <person name="Ettema T.J."/>
        </authorList>
    </citation>
    <scope>NUCLEOTIDE SEQUENCE</scope>
</reference>
<dbReference type="AlphaFoldDB" id="A0A0F9TP32"/>
<evidence type="ECO:0000313" key="1">
    <source>
        <dbReference type="EMBL" id="KKN82815.1"/>
    </source>
</evidence>
<proteinExistence type="predicted"/>
<organism evidence="1">
    <name type="scientific">marine sediment metagenome</name>
    <dbReference type="NCBI Taxonomy" id="412755"/>
    <lineage>
        <taxon>unclassified sequences</taxon>
        <taxon>metagenomes</taxon>
        <taxon>ecological metagenomes</taxon>
    </lineage>
</organism>
<gene>
    <name evidence="1" type="ORF">LCGC14_0306390</name>
</gene>
<comment type="caution">
    <text evidence="1">The sequence shown here is derived from an EMBL/GenBank/DDBJ whole genome shotgun (WGS) entry which is preliminary data.</text>
</comment>
<accession>A0A0F9TP32</accession>
<protein>
    <submittedName>
        <fullName evidence="1">Uncharacterized protein</fullName>
    </submittedName>
</protein>